<dbReference type="Gene3D" id="3.20.20.60">
    <property type="entry name" value="Phosphoenolpyruvate-binding domains"/>
    <property type="match status" value="1"/>
</dbReference>
<proteinExistence type="predicted"/>
<evidence type="ECO:0000313" key="1">
    <source>
        <dbReference type="EMBL" id="TDP97804.1"/>
    </source>
</evidence>
<dbReference type="RefSeq" id="WP_208115748.1">
    <property type="nucleotide sequence ID" value="NZ_SNXZ01000003.1"/>
</dbReference>
<comment type="caution">
    <text evidence="1">The sequence shown here is derived from an EMBL/GenBank/DDBJ whole genome shotgun (WGS) entry which is preliminary data.</text>
</comment>
<dbReference type="CDD" id="cd00377">
    <property type="entry name" value="ICL_PEPM"/>
    <property type="match status" value="1"/>
</dbReference>
<sequence length="263" mass="26836">MDVEKAKAFRALHEDSLLVLPNAWDAGSAAVIVNAGAKAVATTSGGVAWSLGKADGQQLGRAEMVEVVRRVVAAVDVPVTADIEGGYGPAPDDVGATIAAVVAAGAVGANLEDSKPDGTLFAIAEQAERLKAARASAPAEFVLNARTDVFLLGDKDFDDLLARARAYAEAGADCLFVPGLIDLDALRSLVDQSPLPINVMGFPGVASPKELAAIGVRRLSVGTAVAQAAYGTAARAAKALLEEGSYDALADGPDYGTMNSLFT</sequence>
<dbReference type="SUPFAM" id="SSF51621">
    <property type="entry name" value="Phosphoenolpyruvate/pyruvate domain"/>
    <property type="match status" value="1"/>
</dbReference>
<dbReference type="Proteomes" id="UP000295444">
    <property type="component" value="Unassembled WGS sequence"/>
</dbReference>
<dbReference type="InterPro" id="IPR040442">
    <property type="entry name" value="Pyrv_kinase-like_dom_sf"/>
</dbReference>
<gene>
    <name evidence="1" type="ORF">EV186_103781</name>
</gene>
<dbReference type="PANTHER" id="PTHR42905:SF16">
    <property type="entry name" value="CARBOXYPHOSPHONOENOLPYRUVATE PHOSPHONOMUTASE-LIKE PROTEIN (AFU_ORTHOLOGUE AFUA_5G07230)"/>
    <property type="match status" value="1"/>
</dbReference>
<dbReference type="GO" id="GO:0016829">
    <property type="term" value="F:lyase activity"/>
    <property type="evidence" value="ECO:0007669"/>
    <property type="project" value="UniProtKB-KW"/>
</dbReference>
<keyword evidence="1" id="KW-0456">Lyase</keyword>
<protein>
    <submittedName>
        <fullName evidence="1">2-methylisocitrate lyase-like PEP mutase family enzyme</fullName>
    </submittedName>
</protein>
<evidence type="ECO:0000313" key="2">
    <source>
        <dbReference type="Proteomes" id="UP000295444"/>
    </source>
</evidence>
<keyword evidence="2" id="KW-1185">Reference proteome</keyword>
<organism evidence="1 2">
    <name type="scientific">Labedaea rhizosphaerae</name>
    <dbReference type="NCBI Taxonomy" id="598644"/>
    <lineage>
        <taxon>Bacteria</taxon>
        <taxon>Bacillati</taxon>
        <taxon>Actinomycetota</taxon>
        <taxon>Actinomycetes</taxon>
        <taxon>Pseudonocardiales</taxon>
        <taxon>Pseudonocardiaceae</taxon>
        <taxon>Labedaea</taxon>
    </lineage>
</organism>
<dbReference type="PANTHER" id="PTHR42905">
    <property type="entry name" value="PHOSPHOENOLPYRUVATE CARBOXYLASE"/>
    <property type="match status" value="1"/>
</dbReference>
<dbReference type="AlphaFoldDB" id="A0A4R6SDN6"/>
<dbReference type="InterPro" id="IPR015813">
    <property type="entry name" value="Pyrv/PenolPyrv_kinase-like_dom"/>
</dbReference>
<accession>A0A4R6SDN6</accession>
<name>A0A4R6SDN6_LABRH</name>
<dbReference type="Pfam" id="PF13714">
    <property type="entry name" value="PEP_mutase"/>
    <property type="match status" value="1"/>
</dbReference>
<reference evidence="1 2" key="1">
    <citation type="submission" date="2019-03" db="EMBL/GenBank/DDBJ databases">
        <title>Genomic Encyclopedia of Type Strains, Phase IV (KMG-IV): sequencing the most valuable type-strain genomes for metagenomic binning, comparative biology and taxonomic classification.</title>
        <authorList>
            <person name="Goeker M."/>
        </authorList>
    </citation>
    <scope>NUCLEOTIDE SEQUENCE [LARGE SCALE GENOMIC DNA]</scope>
    <source>
        <strain evidence="1 2">DSM 45361</strain>
    </source>
</reference>
<dbReference type="InterPro" id="IPR039556">
    <property type="entry name" value="ICL/PEPM"/>
</dbReference>
<dbReference type="EMBL" id="SNXZ01000003">
    <property type="protein sequence ID" value="TDP97804.1"/>
    <property type="molecule type" value="Genomic_DNA"/>
</dbReference>